<reference evidence="2 3" key="1">
    <citation type="submission" date="2019-03" db="EMBL/GenBank/DDBJ databases">
        <title>Genomic Encyclopedia of Type Strains, Phase IV (KMG-IV): sequencing the most valuable type-strain genomes for metagenomic binning, comparative biology and taxonomic classification.</title>
        <authorList>
            <person name="Goeker M."/>
        </authorList>
    </citation>
    <scope>NUCLEOTIDE SEQUENCE [LARGE SCALE GENOMIC DNA]</scope>
    <source>
        <strain evidence="2 3">DSM 25488</strain>
    </source>
</reference>
<evidence type="ECO:0000313" key="2">
    <source>
        <dbReference type="EMBL" id="TDR18485.1"/>
    </source>
</evidence>
<sequence length="242" mass="27080">MKKATSQVALFVMAVAISFTAFAEDDNTADWSGTGQLGFSMTSGNSDTENLTAGLKLSRESEKWVNNWSLDLLRASSDNIDTAERFTINTRNGYKLDENDYIHNSTRYDNDNFSGFDYTITTSIGWGHQFHKSETYKLVTEIGLGYKTEALDIDRTENNGMVAVGKLDYMRQVTETTVFEDVLVVEAGEDNTFIQNDAGFVFKVSDKFGVKLAHQYRHNTDAPLGKESTDTLVSANLVYDFK</sequence>
<feature type="signal peptide" evidence="1">
    <location>
        <begin position="1"/>
        <end position="23"/>
    </location>
</feature>
<accession>A0A4R6XGF6</accession>
<dbReference type="InterPro" id="IPR007433">
    <property type="entry name" value="DUF481"/>
</dbReference>
<feature type="chain" id="PRO_5020383048" evidence="1">
    <location>
        <begin position="24"/>
        <end position="242"/>
    </location>
</feature>
<evidence type="ECO:0000313" key="3">
    <source>
        <dbReference type="Proteomes" id="UP000295724"/>
    </source>
</evidence>
<gene>
    <name evidence="2" type="ORF">C8D91_2405</name>
</gene>
<dbReference type="AlphaFoldDB" id="A0A4R6XGF6"/>
<comment type="caution">
    <text evidence="2">The sequence shown here is derived from an EMBL/GenBank/DDBJ whole genome shotgun (WGS) entry which is preliminary data.</text>
</comment>
<organism evidence="2 3">
    <name type="scientific">Marinicella litoralis</name>
    <dbReference type="NCBI Taxonomy" id="644220"/>
    <lineage>
        <taxon>Bacteria</taxon>
        <taxon>Pseudomonadati</taxon>
        <taxon>Pseudomonadota</taxon>
        <taxon>Gammaproteobacteria</taxon>
        <taxon>Lysobacterales</taxon>
        <taxon>Marinicellaceae</taxon>
        <taxon>Marinicella</taxon>
    </lineage>
</organism>
<name>A0A4R6XGF6_9GAMM</name>
<proteinExistence type="predicted"/>
<keyword evidence="1" id="KW-0732">Signal</keyword>
<evidence type="ECO:0000256" key="1">
    <source>
        <dbReference type="SAM" id="SignalP"/>
    </source>
</evidence>
<dbReference type="RefSeq" id="WP_099019521.1">
    <property type="nucleotide sequence ID" value="NZ_NIHB01000003.1"/>
</dbReference>
<keyword evidence="3" id="KW-1185">Reference proteome</keyword>
<dbReference type="Pfam" id="PF04338">
    <property type="entry name" value="DUF481"/>
    <property type="match status" value="1"/>
</dbReference>
<dbReference type="EMBL" id="SNZB01000005">
    <property type="protein sequence ID" value="TDR18485.1"/>
    <property type="molecule type" value="Genomic_DNA"/>
</dbReference>
<protein>
    <submittedName>
        <fullName evidence="2">Putative salt-induced outer membrane protein</fullName>
    </submittedName>
</protein>
<dbReference type="Proteomes" id="UP000295724">
    <property type="component" value="Unassembled WGS sequence"/>
</dbReference>
<dbReference type="OrthoDB" id="5292716at2"/>